<sequence>MKRKVQIYIEDVSGSGDYNRIELFEDEKINVNLSVQNVQDISKVYTDFSQSFSVPASPTNNRIFQHFYNSDVEQTIDQNLRRKAYIEIDLTPFRTGKIQLEKSSLKNGKVESYQITFYGELLSLKDKFKDVKLKDLDYSSIAHDYDYTNVKTRVTSDAIDYDVRYPLITSSRLWSYGDASSTDITQTSSAIDYTELFPAIRVKKIFDFIETKFNLTFQSLFLSDKKFTDLFLYCKNSEIPNIKENKDVDLISQITVPFFSVQKFDLVNNTLDVKYIDLVDNADGYNESEHHYVKIAVFDVTDINATYYIDVYRNGNFEKTIKGKGNNTYAVDWISNVDGLNDKFSFKISSPDAVTLTTMVIYSFERVYHSNALNINTLNQDFLTALSSSMTFTGADMNLSNVMPDMLIEDFFKGILSMFNLTCVYLGNDTYELEPLDDWYRKGAVIDITEHTDITSIEVERLKLYKSINFEHEKSESFINRQFFDENGTEYGDLKKTFNYDGEDYNIKVPFENLNFQLYTATSTQVGFCLTKFPDHKPYIPKPILLYNYGKLTTGAKITDGTTTDSMVNYIAFGQDNKVNNYNMSINFGSEISTLLNAVNPNSIYNTYYFGYLSNMFNLKNRITKVLAKFPISLITGLQLNDRLIIRDKRYIINEISTDITQGEVNLVLINDFRDVLNDSGYIDTAGGDTYINFHMPNGGISTTFTGSTGTSVSPSTTTTSTAVTFTTPSTGTYKKNRITEDGKVRVSENIVTRIHEDTDTVHTMGATTTYTNGSTTTTNYTIIQTKSPI</sequence>
<organism evidence="1">
    <name type="scientific">uncultured Caudovirales phage</name>
    <dbReference type="NCBI Taxonomy" id="2100421"/>
    <lineage>
        <taxon>Viruses</taxon>
        <taxon>Duplodnaviria</taxon>
        <taxon>Heunggongvirae</taxon>
        <taxon>Uroviricota</taxon>
        <taxon>Caudoviricetes</taxon>
        <taxon>Peduoviridae</taxon>
        <taxon>Maltschvirus</taxon>
        <taxon>Maltschvirus maltsch</taxon>
    </lineage>
</organism>
<proteinExistence type="predicted"/>
<accession>A0A6J7WMJ5</accession>
<name>A0A6J7WMJ5_9CAUD</name>
<reference evidence="1" key="1">
    <citation type="submission" date="2020-05" db="EMBL/GenBank/DDBJ databases">
        <authorList>
            <person name="Chiriac C."/>
            <person name="Salcher M."/>
            <person name="Ghai R."/>
            <person name="Kavagutti S V."/>
        </authorList>
    </citation>
    <scope>NUCLEOTIDE SEQUENCE</scope>
</reference>
<protein>
    <submittedName>
        <fullName evidence="1">Uncharacterized protein</fullName>
    </submittedName>
</protein>
<dbReference type="EMBL" id="LR798250">
    <property type="protein sequence ID" value="CAB5217912.1"/>
    <property type="molecule type" value="Genomic_DNA"/>
</dbReference>
<evidence type="ECO:0000313" key="1">
    <source>
        <dbReference type="EMBL" id="CAB5217912.1"/>
    </source>
</evidence>
<gene>
    <name evidence="1" type="ORF">UFOVP206_32</name>
</gene>